<keyword evidence="1" id="KW-0812">Transmembrane</keyword>
<dbReference type="EMBL" id="LR796508">
    <property type="protein sequence ID" value="CAB4148977.1"/>
    <property type="molecule type" value="Genomic_DNA"/>
</dbReference>
<feature type="transmembrane region" description="Helical" evidence="1">
    <location>
        <begin position="6"/>
        <end position="23"/>
    </location>
</feature>
<keyword evidence="1" id="KW-0472">Membrane</keyword>
<organism evidence="2">
    <name type="scientific">uncultured Caudovirales phage</name>
    <dbReference type="NCBI Taxonomy" id="2100421"/>
    <lineage>
        <taxon>Viruses</taxon>
        <taxon>Duplodnaviria</taxon>
        <taxon>Heunggongvirae</taxon>
        <taxon>Uroviricota</taxon>
        <taxon>Caudoviricetes</taxon>
        <taxon>Peduoviridae</taxon>
        <taxon>Maltschvirus</taxon>
        <taxon>Maltschvirus maltsch</taxon>
    </lineage>
</organism>
<protein>
    <submittedName>
        <fullName evidence="2">Uncharacterized protein</fullName>
    </submittedName>
</protein>
<reference evidence="2" key="1">
    <citation type="submission" date="2020-04" db="EMBL/GenBank/DDBJ databases">
        <authorList>
            <person name="Chiriac C."/>
            <person name="Salcher M."/>
            <person name="Ghai R."/>
            <person name="Kavagutti S V."/>
        </authorList>
    </citation>
    <scope>NUCLEOTIDE SEQUENCE</scope>
</reference>
<evidence type="ECO:0000256" key="1">
    <source>
        <dbReference type="SAM" id="Phobius"/>
    </source>
</evidence>
<accession>A0A6J5MSZ6</accession>
<evidence type="ECO:0000313" key="2">
    <source>
        <dbReference type="EMBL" id="CAB4148977.1"/>
    </source>
</evidence>
<sequence>MIGLIIMGIIGLGISIILALSLAKDYKKFGGNNEQQ</sequence>
<name>A0A6J5MSZ6_9CAUD</name>
<gene>
    <name evidence="2" type="ORF">UFOVP528_36</name>
</gene>
<proteinExistence type="predicted"/>
<keyword evidence="1" id="KW-1133">Transmembrane helix</keyword>